<dbReference type="PANTHER" id="PTHR13943:SF77">
    <property type="entry name" value="LRAT DOMAIN-CONTAINING PROTEIN"/>
    <property type="match status" value="1"/>
</dbReference>
<feature type="domain" description="LRAT" evidence="4">
    <location>
        <begin position="27"/>
        <end position="127"/>
    </location>
</feature>
<dbReference type="InterPro" id="IPR051496">
    <property type="entry name" value="H-rev107_PLA/AT"/>
</dbReference>
<gene>
    <name evidence="5" type="ORF">WM16_18535</name>
</gene>
<keyword evidence="3" id="KW-0443">Lipid metabolism</keyword>
<dbReference type="GO" id="GO:0004623">
    <property type="term" value="F:phospholipase A2 activity"/>
    <property type="evidence" value="ECO:0007669"/>
    <property type="project" value="TreeGrafter"/>
</dbReference>
<dbReference type="PANTHER" id="PTHR13943">
    <property type="entry name" value="HRAS-LIKE SUPPRESSOR - RELATED"/>
    <property type="match status" value="1"/>
</dbReference>
<comment type="caution">
    <text evidence="5">The sequence shown here is derived from an EMBL/GenBank/DDBJ whole genome shotgun (WGS) entry which is preliminary data.</text>
</comment>
<protein>
    <submittedName>
        <fullName evidence="5">Hydrolase</fullName>
    </submittedName>
</protein>
<organism evidence="5 6">
    <name type="scientific">Burkholderia ubonensis</name>
    <dbReference type="NCBI Taxonomy" id="101571"/>
    <lineage>
        <taxon>Bacteria</taxon>
        <taxon>Pseudomonadati</taxon>
        <taxon>Pseudomonadota</taxon>
        <taxon>Betaproteobacteria</taxon>
        <taxon>Burkholderiales</taxon>
        <taxon>Burkholderiaceae</taxon>
        <taxon>Burkholderia</taxon>
        <taxon>Burkholderia cepacia complex</taxon>
    </lineage>
</organism>
<evidence type="ECO:0000313" key="6">
    <source>
        <dbReference type="Proteomes" id="UP000065504"/>
    </source>
</evidence>
<evidence type="ECO:0000256" key="3">
    <source>
        <dbReference type="ARBA" id="ARBA00023098"/>
    </source>
</evidence>
<dbReference type="InterPro" id="IPR007053">
    <property type="entry name" value="LRAT_dom"/>
</dbReference>
<dbReference type="Proteomes" id="UP000065504">
    <property type="component" value="Unassembled WGS sequence"/>
</dbReference>
<evidence type="ECO:0000256" key="1">
    <source>
        <dbReference type="ARBA" id="ARBA00022679"/>
    </source>
</evidence>
<name>A0A119USB2_9BURK</name>
<dbReference type="Pfam" id="PF04970">
    <property type="entry name" value="LRAT"/>
    <property type="match status" value="1"/>
</dbReference>
<dbReference type="GO" id="GO:0070292">
    <property type="term" value="P:N-acylphosphatidylethanolamine metabolic process"/>
    <property type="evidence" value="ECO:0007669"/>
    <property type="project" value="TreeGrafter"/>
</dbReference>
<dbReference type="PROSITE" id="PS51934">
    <property type="entry name" value="LRAT"/>
    <property type="match status" value="1"/>
</dbReference>
<accession>A0A119USB2</accession>
<dbReference type="EMBL" id="LPLU01000098">
    <property type="protein sequence ID" value="KWK72266.1"/>
    <property type="molecule type" value="Genomic_DNA"/>
</dbReference>
<keyword evidence="1" id="KW-0808">Transferase</keyword>
<dbReference type="Gene3D" id="3.90.1720.10">
    <property type="entry name" value="endopeptidase domain like (from Nostoc punctiforme)"/>
    <property type="match status" value="1"/>
</dbReference>
<reference evidence="5 6" key="1">
    <citation type="submission" date="2015-11" db="EMBL/GenBank/DDBJ databases">
        <title>Expanding the genomic diversity of Burkholderia species for the development of highly accurate diagnostics.</title>
        <authorList>
            <person name="Sahl J."/>
            <person name="Keim P."/>
            <person name="Wagner D."/>
        </authorList>
    </citation>
    <scope>NUCLEOTIDE SEQUENCE [LARGE SCALE GENOMIC DNA]</scope>
    <source>
        <strain evidence="5 6">MSMB782WGS</strain>
    </source>
</reference>
<dbReference type="GO" id="GO:0008970">
    <property type="term" value="F:phospholipase A1 activity"/>
    <property type="evidence" value="ECO:0007669"/>
    <property type="project" value="TreeGrafter"/>
</dbReference>
<proteinExistence type="predicted"/>
<dbReference type="GO" id="GO:0005737">
    <property type="term" value="C:cytoplasm"/>
    <property type="evidence" value="ECO:0007669"/>
    <property type="project" value="TreeGrafter"/>
</dbReference>
<evidence type="ECO:0000259" key="4">
    <source>
        <dbReference type="PROSITE" id="PS51934"/>
    </source>
</evidence>
<sequence length="142" mass="16036">MDTLKFDWLTTSHVPIDTEPCIEAGAHLVSERDGYAHHGIYAGDGLVIHYGGFHHSARRCPVECIPLHRFAAREDIRVQAEPDAVYTGMAVVERARLRVGEDRYRLLKNNCEHFCSWCVRGAGHSEQVCRGLRSPWIGIRAL</sequence>
<keyword evidence="2 5" id="KW-0378">Hydrolase</keyword>
<evidence type="ECO:0000256" key="2">
    <source>
        <dbReference type="ARBA" id="ARBA00022801"/>
    </source>
</evidence>
<dbReference type="GO" id="GO:0016410">
    <property type="term" value="F:N-acyltransferase activity"/>
    <property type="evidence" value="ECO:0007669"/>
    <property type="project" value="TreeGrafter"/>
</dbReference>
<dbReference type="AlphaFoldDB" id="A0A119USB2"/>
<evidence type="ECO:0000313" key="5">
    <source>
        <dbReference type="EMBL" id="KWK72266.1"/>
    </source>
</evidence>
<dbReference type="RefSeq" id="WP_060235786.1">
    <property type="nucleotide sequence ID" value="NZ_LPLU01000098.1"/>
</dbReference>